<dbReference type="OrthoDB" id="19419at2759"/>
<sequence>MEGGGQRAKMDGEAALDDPALLQAIEKLQEVQDELDRVNEEATDKVLEVEQKYTEIRRPVYKKRSEIISQIPDFWQTAFLTHPALSQELTVEDRKVFKYLNQLEVEVLEDVKAGYDICFTFKPNPYFEDAKLVKSYRFVDGGAVKVSGTAPKWKEGMDLTANGASAQAGAKRKHVPTSFFQWFLDDHREDDEDLDDEIAESIKDELWPYPLKYFNQNSEDDAGDCEEGDDEDEEEGDSEEEGQEGDGNGVFEEDEDEEDEDEDEAE</sequence>
<proteinExistence type="inferred from homology"/>
<dbReference type="SUPFAM" id="SSF143113">
    <property type="entry name" value="NAP-like"/>
    <property type="match status" value="1"/>
</dbReference>
<comment type="similarity">
    <text evidence="1 3">Belongs to the nucleosome assembly protein (NAP) family.</text>
</comment>
<keyword evidence="2" id="KW-0143">Chaperone</keyword>
<gene>
    <name evidence="6" type="ORF">CBR_g50658</name>
</gene>
<dbReference type="Gene3D" id="1.20.5.1500">
    <property type="match status" value="1"/>
</dbReference>
<dbReference type="GO" id="GO:0000724">
    <property type="term" value="P:double-strand break repair via homologous recombination"/>
    <property type="evidence" value="ECO:0007669"/>
    <property type="project" value="UniProtKB-ARBA"/>
</dbReference>
<evidence type="ECO:0000256" key="5">
    <source>
        <dbReference type="SAM" id="MobiDB-lite"/>
    </source>
</evidence>
<dbReference type="GO" id="GO:0006334">
    <property type="term" value="P:nucleosome assembly"/>
    <property type="evidence" value="ECO:0007669"/>
    <property type="project" value="InterPro"/>
</dbReference>
<dbReference type="STRING" id="69332.A0A388M754"/>
<evidence type="ECO:0000256" key="3">
    <source>
        <dbReference type="RuleBase" id="RU003876"/>
    </source>
</evidence>
<feature type="compositionally biased region" description="Acidic residues" evidence="5">
    <location>
        <begin position="218"/>
        <end position="244"/>
    </location>
</feature>
<protein>
    <submittedName>
        <fullName evidence="6">Uncharacterized protein</fullName>
    </submittedName>
</protein>
<evidence type="ECO:0000313" key="7">
    <source>
        <dbReference type="Proteomes" id="UP000265515"/>
    </source>
</evidence>
<feature type="region of interest" description="Disordered" evidence="5">
    <location>
        <begin position="209"/>
        <end position="266"/>
    </location>
</feature>
<dbReference type="InterPro" id="IPR037231">
    <property type="entry name" value="NAP-like_sf"/>
</dbReference>
<dbReference type="AlphaFoldDB" id="A0A388M754"/>
<dbReference type="Proteomes" id="UP000265515">
    <property type="component" value="Unassembled WGS sequence"/>
</dbReference>
<accession>A0A388M754</accession>
<reference evidence="6 7" key="1">
    <citation type="journal article" date="2018" name="Cell">
        <title>The Chara Genome: Secondary Complexity and Implications for Plant Terrestrialization.</title>
        <authorList>
            <person name="Nishiyama T."/>
            <person name="Sakayama H."/>
            <person name="Vries J.D."/>
            <person name="Buschmann H."/>
            <person name="Saint-Marcoux D."/>
            <person name="Ullrich K.K."/>
            <person name="Haas F.B."/>
            <person name="Vanderstraeten L."/>
            <person name="Becker D."/>
            <person name="Lang D."/>
            <person name="Vosolsobe S."/>
            <person name="Rombauts S."/>
            <person name="Wilhelmsson P.K.I."/>
            <person name="Janitza P."/>
            <person name="Kern R."/>
            <person name="Heyl A."/>
            <person name="Rumpler F."/>
            <person name="Villalobos L.I.A.C."/>
            <person name="Clay J.M."/>
            <person name="Skokan R."/>
            <person name="Toyoda A."/>
            <person name="Suzuki Y."/>
            <person name="Kagoshima H."/>
            <person name="Schijlen E."/>
            <person name="Tajeshwar N."/>
            <person name="Catarino B."/>
            <person name="Hetherington A.J."/>
            <person name="Saltykova A."/>
            <person name="Bonnot C."/>
            <person name="Breuninger H."/>
            <person name="Symeonidi A."/>
            <person name="Radhakrishnan G.V."/>
            <person name="Van Nieuwerburgh F."/>
            <person name="Deforce D."/>
            <person name="Chang C."/>
            <person name="Karol K.G."/>
            <person name="Hedrich R."/>
            <person name="Ulvskov P."/>
            <person name="Glockner G."/>
            <person name="Delwiche C.F."/>
            <person name="Petrasek J."/>
            <person name="Van de Peer Y."/>
            <person name="Friml J."/>
            <person name="Beilby M."/>
            <person name="Dolan L."/>
            <person name="Kohara Y."/>
            <person name="Sugano S."/>
            <person name="Fujiyama A."/>
            <person name="Delaux P.-M."/>
            <person name="Quint M."/>
            <person name="TheiBen G."/>
            <person name="Hagemann M."/>
            <person name="Harholt J."/>
            <person name="Dunand C."/>
            <person name="Zachgo S."/>
            <person name="Langdale J."/>
            <person name="Maumus F."/>
            <person name="Straeten D.V.D."/>
            <person name="Gould S.B."/>
            <person name="Rensing S.A."/>
        </authorList>
    </citation>
    <scope>NUCLEOTIDE SEQUENCE [LARGE SCALE GENOMIC DNA]</scope>
    <source>
        <strain evidence="6 7">S276</strain>
    </source>
</reference>
<feature type="coiled-coil region" evidence="4">
    <location>
        <begin position="21"/>
        <end position="52"/>
    </location>
</feature>
<keyword evidence="7" id="KW-1185">Reference proteome</keyword>
<evidence type="ECO:0000256" key="1">
    <source>
        <dbReference type="ARBA" id="ARBA00009947"/>
    </source>
</evidence>
<dbReference type="InterPro" id="IPR002164">
    <property type="entry name" value="NAP_family"/>
</dbReference>
<dbReference type="PANTHER" id="PTHR11875">
    <property type="entry name" value="TESTIS-SPECIFIC Y-ENCODED PROTEIN"/>
    <property type="match status" value="1"/>
</dbReference>
<evidence type="ECO:0000256" key="4">
    <source>
        <dbReference type="SAM" id="Coils"/>
    </source>
</evidence>
<evidence type="ECO:0000256" key="2">
    <source>
        <dbReference type="ARBA" id="ARBA00023186"/>
    </source>
</evidence>
<organism evidence="6 7">
    <name type="scientific">Chara braunii</name>
    <name type="common">Braun's stonewort</name>
    <dbReference type="NCBI Taxonomy" id="69332"/>
    <lineage>
        <taxon>Eukaryota</taxon>
        <taxon>Viridiplantae</taxon>
        <taxon>Streptophyta</taxon>
        <taxon>Charophyceae</taxon>
        <taxon>Charales</taxon>
        <taxon>Characeae</taxon>
        <taxon>Chara</taxon>
    </lineage>
</organism>
<name>A0A388M754_CHABU</name>
<dbReference type="GO" id="GO:0042393">
    <property type="term" value="F:histone binding"/>
    <property type="evidence" value="ECO:0007669"/>
    <property type="project" value="UniProtKB-ARBA"/>
</dbReference>
<keyword evidence="4" id="KW-0175">Coiled coil</keyword>
<feature type="compositionally biased region" description="Acidic residues" evidence="5">
    <location>
        <begin position="251"/>
        <end position="266"/>
    </location>
</feature>
<dbReference type="Pfam" id="PF00956">
    <property type="entry name" value="NAP"/>
    <property type="match status" value="1"/>
</dbReference>
<evidence type="ECO:0000313" key="6">
    <source>
        <dbReference type="EMBL" id="GBG90411.1"/>
    </source>
</evidence>
<dbReference type="GO" id="GO:0005634">
    <property type="term" value="C:nucleus"/>
    <property type="evidence" value="ECO:0007669"/>
    <property type="project" value="InterPro"/>
</dbReference>
<dbReference type="EMBL" id="BFEA01000809">
    <property type="protein sequence ID" value="GBG90411.1"/>
    <property type="molecule type" value="Genomic_DNA"/>
</dbReference>
<dbReference type="OMA" id="WPVALMN"/>
<comment type="caution">
    <text evidence="6">The sequence shown here is derived from an EMBL/GenBank/DDBJ whole genome shotgun (WGS) entry which is preliminary data.</text>
</comment>
<dbReference type="Gramene" id="GBG90411">
    <property type="protein sequence ID" value="GBG90411"/>
    <property type="gene ID" value="CBR_g50658"/>
</dbReference>
<dbReference type="Gene3D" id="3.30.1120.90">
    <property type="entry name" value="Nucleosome assembly protein"/>
    <property type="match status" value="1"/>
</dbReference>